<comment type="similarity">
    <text evidence="1">Belongs to the eukaryotic diacylglycerol kinase family.</text>
</comment>
<dbReference type="EMBL" id="JACEEZ010025604">
    <property type="protein sequence ID" value="KAG0699287.1"/>
    <property type="molecule type" value="Genomic_DNA"/>
</dbReference>
<keyword evidence="5" id="KW-0677">Repeat</keyword>
<keyword evidence="4" id="KW-0479">Metal-binding</keyword>
<keyword evidence="9" id="KW-0862">Zinc</keyword>
<evidence type="ECO:0000256" key="5">
    <source>
        <dbReference type="ARBA" id="ARBA00022737"/>
    </source>
</evidence>
<accession>A0A8J8WF18</accession>
<evidence type="ECO:0000256" key="6">
    <source>
        <dbReference type="ARBA" id="ARBA00022741"/>
    </source>
</evidence>
<dbReference type="GO" id="GO:0007165">
    <property type="term" value="P:signal transduction"/>
    <property type="evidence" value="ECO:0007669"/>
    <property type="project" value="InterPro"/>
</dbReference>
<dbReference type="PANTHER" id="PTHR11255">
    <property type="entry name" value="DIACYLGLYCEROL KINASE"/>
    <property type="match status" value="1"/>
</dbReference>
<evidence type="ECO:0000256" key="7">
    <source>
        <dbReference type="ARBA" id="ARBA00022771"/>
    </source>
</evidence>
<dbReference type="GO" id="GO:0016020">
    <property type="term" value="C:membrane"/>
    <property type="evidence" value="ECO:0007669"/>
    <property type="project" value="UniProtKB-SubCell"/>
</dbReference>
<dbReference type="InterPro" id="IPR046349">
    <property type="entry name" value="C1-like_sf"/>
</dbReference>
<proteinExistence type="inferred from homology"/>
<evidence type="ECO:0000259" key="11">
    <source>
        <dbReference type="PROSITE" id="PS50081"/>
    </source>
</evidence>
<dbReference type="PANTHER" id="PTHR11255:SF54">
    <property type="entry name" value="DIACYLGLYCEROL KINASE THETA"/>
    <property type="match status" value="1"/>
</dbReference>
<keyword evidence="3" id="KW-0808">Transferase</keyword>
<dbReference type="GO" id="GO:0008270">
    <property type="term" value="F:zinc ion binding"/>
    <property type="evidence" value="ECO:0007669"/>
    <property type="project" value="UniProtKB-KW"/>
</dbReference>
<comment type="caution">
    <text evidence="12">The sequence shown here is derived from an EMBL/GenBank/DDBJ whole genome shotgun (WGS) entry which is preliminary data.</text>
</comment>
<dbReference type="Pfam" id="PF00130">
    <property type="entry name" value="C1_1"/>
    <property type="match status" value="1"/>
</dbReference>
<dbReference type="GO" id="GO:0004143">
    <property type="term" value="F:ATP-dependent diacylglycerol kinase activity"/>
    <property type="evidence" value="ECO:0007669"/>
    <property type="project" value="UniProtKB-EC"/>
</dbReference>
<keyword evidence="13" id="KW-1185">Reference proteome</keyword>
<dbReference type="Proteomes" id="UP000770661">
    <property type="component" value="Unassembled WGS sequence"/>
</dbReference>
<dbReference type="InterPro" id="IPR037607">
    <property type="entry name" value="DGK"/>
</dbReference>
<keyword evidence="10" id="KW-0067">ATP-binding</keyword>
<feature type="domain" description="Phorbol-ester/DAG-type" evidence="11">
    <location>
        <begin position="43"/>
        <end position="94"/>
    </location>
</feature>
<keyword evidence="6" id="KW-0547">Nucleotide-binding</keyword>
<evidence type="ECO:0000313" key="13">
    <source>
        <dbReference type="Proteomes" id="UP000770661"/>
    </source>
</evidence>
<evidence type="ECO:0000256" key="9">
    <source>
        <dbReference type="ARBA" id="ARBA00022833"/>
    </source>
</evidence>
<evidence type="ECO:0000256" key="1">
    <source>
        <dbReference type="ARBA" id="ARBA00009280"/>
    </source>
</evidence>
<evidence type="ECO:0000313" key="12">
    <source>
        <dbReference type="EMBL" id="KAG0699287.1"/>
    </source>
</evidence>
<dbReference type="FunFam" id="3.30.60.20:FF:000002">
    <property type="entry name" value="Diacylglycerol kinase"/>
    <property type="match status" value="1"/>
</dbReference>
<name>A0A8J8WF18_CHIOP</name>
<protein>
    <recommendedName>
        <fullName evidence="2">diacylglycerol kinase (ATP)</fullName>
        <ecNumber evidence="2">2.7.1.107</ecNumber>
    </recommendedName>
</protein>
<reference evidence="12" key="1">
    <citation type="submission" date="2020-07" db="EMBL/GenBank/DDBJ databases">
        <title>The High-quality genome of the commercially important snow crab, Chionoecetes opilio.</title>
        <authorList>
            <person name="Jeong J.-H."/>
            <person name="Ryu S."/>
        </authorList>
    </citation>
    <scope>NUCLEOTIDE SEQUENCE</scope>
    <source>
        <strain evidence="12">MADBK_172401_WGS</strain>
        <tissue evidence="12">Digestive gland</tissue>
    </source>
</reference>
<evidence type="ECO:0000256" key="3">
    <source>
        <dbReference type="ARBA" id="ARBA00022679"/>
    </source>
</evidence>
<sequence>MPCSCVAVCEYFVHVDCEDFVVPNCKDCTIFILDKTLPQVVQQHHWREGNLPTNSKCLVDKKTCWTTECLAGLRCEWCGYTVHASCSTKIPLNCTFGLLEPIMLPPSAVSIPRTEVPMEAIIGVQNRRKDQLSRECTCTCSW</sequence>
<dbReference type="InterPro" id="IPR002219">
    <property type="entry name" value="PKC_DAG/PE"/>
</dbReference>
<dbReference type="Gene3D" id="3.30.60.20">
    <property type="match status" value="1"/>
</dbReference>
<dbReference type="AlphaFoldDB" id="A0A8J8WF18"/>
<dbReference type="OrthoDB" id="242257at2759"/>
<evidence type="ECO:0000256" key="4">
    <source>
        <dbReference type="ARBA" id="ARBA00022723"/>
    </source>
</evidence>
<dbReference type="SUPFAM" id="SSF57889">
    <property type="entry name" value="Cysteine-rich domain"/>
    <property type="match status" value="1"/>
</dbReference>
<keyword evidence="8 12" id="KW-0418">Kinase</keyword>
<dbReference type="PROSITE" id="PS50081">
    <property type="entry name" value="ZF_DAG_PE_2"/>
    <property type="match status" value="1"/>
</dbReference>
<evidence type="ECO:0000256" key="10">
    <source>
        <dbReference type="ARBA" id="ARBA00022840"/>
    </source>
</evidence>
<dbReference type="SMART" id="SM00109">
    <property type="entry name" value="C1"/>
    <property type="match status" value="1"/>
</dbReference>
<organism evidence="12 13">
    <name type="scientific">Chionoecetes opilio</name>
    <name type="common">Atlantic snow crab</name>
    <name type="synonym">Cancer opilio</name>
    <dbReference type="NCBI Taxonomy" id="41210"/>
    <lineage>
        <taxon>Eukaryota</taxon>
        <taxon>Metazoa</taxon>
        <taxon>Ecdysozoa</taxon>
        <taxon>Arthropoda</taxon>
        <taxon>Crustacea</taxon>
        <taxon>Multicrustacea</taxon>
        <taxon>Malacostraca</taxon>
        <taxon>Eumalacostraca</taxon>
        <taxon>Eucarida</taxon>
        <taxon>Decapoda</taxon>
        <taxon>Pleocyemata</taxon>
        <taxon>Brachyura</taxon>
        <taxon>Eubrachyura</taxon>
        <taxon>Majoidea</taxon>
        <taxon>Majidae</taxon>
        <taxon>Chionoecetes</taxon>
    </lineage>
</organism>
<evidence type="ECO:0000256" key="2">
    <source>
        <dbReference type="ARBA" id="ARBA00012133"/>
    </source>
</evidence>
<dbReference type="EC" id="2.7.1.107" evidence="2"/>
<dbReference type="GO" id="GO:0005524">
    <property type="term" value="F:ATP binding"/>
    <property type="evidence" value="ECO:0007669"/>
    <property type="project" value="UniProtKB-KW"/>
</dbReference>
<gene>
    <name evidence="12" type="primary">Dgkq_0</name>
    <name evidence="12" type="ORF">GWK47_025833</name>
</gene>
<evidence type="ECO:0000256" key="8">
    <source>
        <dbReference type="ARBA" id="ARBA00022777"/>
    </source>
</evidence>
<keyword evidence="7" id="KW-0863">Zinc-finger</keyword>